<keyword evidence="2" id="KW-1185">Reference proteome</keyword>
<comment type="caution">
    <text evidence="1">The sequence shown here is derived from an EMBL/GenBank/DDBJ whole genome shotgun (WGS) entry which is preliminary data.</text>
</comment>
<dbReference type="Proteomes" id="UP000821845">
    <property type="component" value="Chromosome 7"/>
</dbReference>
<sequence>MLAARRGSAKRLVVNGVSFGVAEGEVLALLGVPGSGKSTLLRMIATELSYDRGRALMKTPTGYIGMRGSPARWQAGLGYCPQNDGLLDELTGTEILRLFATLRGVPASRVAAVAQDTARLVGLDVAIGDVVDTYSGGMRRRLSVAMALVGLPPLVLLDEPTVGVDMVSRRTMWDALRGLQDSAGISVLITTGSMEEVESVCDRMAIMIDGEFQCVGSLSHLKAKFAQGYTVTVKTHDEYKDDYEYRGKLMRAITDTFQNSKLQQSFEGFMEYHMADAGLQWSELFTHAEAIKHKYNVLELLISATTLDHVYAALARWERGRAHLMTGGASPFGEEN</sequence>
<reference evidence="1" key="1">
    <citation type="submission" date="2020-05" db="EMBL/GenBank/DDBJ databases">
        <title>Large-scale comparative analyses of tick genomes elucidate their genetic diversity and vector capacities.</title>
        <authorList>
            <person name="Jia N."/>
            <person name="Wang J."/>
            <person name="Shi W."/>
            <person name="Du L."/>
            <person name="Sun Y."/>
            <person name="Zhan W."/>
            <person name="Jiang J."/>
            <person name="Wang Q."/>
            <person name="Zhang B."/>
            <person name="Ji P."/>
            <person name="Sakyi L.B."/>
            <person name="Cui X."/>
            <person name="Yuan T."/>
            <person name="Jiang B."/>
            <person name="Yang W."/>
            <person name="Lam T.T.-Y."/>
            <person name="Chang Q."/>
            <person name="Ding S."/>
            <person name="Wang X."/>
            <person name="Zhu J."/>
            <person name="Ruan X."/>
            <person name="Zhao L."/>
            <person name="Wei J."/>
            <person name="Que T."/>
            <person name="Du C."/>
            <person name="Cheng J."/>
            <person name="Dai P."/>
            <person name="Han X."/>
            <person name="Huang E."/>
            <person name="Gao Y."/>
            <person name="Liu J."/>
            <person name="Shao H."/>
            <person name="Ye R."/>
            <person name="Li L."/>
            <person name="Wei W."/>
            <person name="Wang X."/>
            <person name="Wang C."/>
            <person name="Yang T."/>
            <person name="Huo Q."/>
            <person name="Li W."/>
            <person name="Guo W."/>
            <person name="Chen H."/>
            <person name="Zhou L."/>
            <person name="Ni X."/>
            <person name="Tian J."/>
            <person name="Zhou Y."/>
            <person name="Sheng Y."/>
            <person name="Liu T."/>
            <person name="Pan Y."/>
            <person name="Xia L."/>
            <person name="Li J."/>
            <person name="Zhao F."/>
            <person name="Cao W."/>
        </authorList>
    </citation>
    <scope>NUCLEOTIDE SEQUENCE</scope>
    <source>
        <strain evidence="1">Hyas-2018</strain>
    </source>
</reference>
<evidence type="ECO:0000313" key="2">
    <source>
        <dbReference type="Proteomes" id="UP000821845"/>
    </source>
</evidence>
<name>A0ACB7RSM0_HYAAI</name>
<proteinExistence type="predicted"/>
<evidence type="ECO:0000313" key="1">
    <source>
        <dbReference type="EMBL" id="KAH6925380.1"/>
    </source>
</evidence>
<organism evidence="1 2">
    <name type="scientific">Hyalomma asiaticum</name>
    <name type="common">Tick</name>
    <dbReference type="NCBI Taxonomy" id="266040"/>
    <lineage>
        <taxon>Eukaryota</taxon>
        <taxon>Metazoa</taxon>
        <taxon>Ecdysozoa</taxon>
        <taxon>Arthropoda</taxon>
        <taxon>Chelicerata</taxon>
        <taxon>Arachnida</taxon>
        <taxon>Acari</taxon>
        <taxon>Parasitiformes</taxon>
        <taxon>Ixodida</taxon>
        <taxon>Ixodoidea</taxon>
        <taxon>Ixodidae</taxon>
        <taxon>Hyalomminae</taxon>
        <taxon>Hyalomma</taxon>
    </lineage>
</organism>
<accession>A0ACB7RSM0</accession>
<dbReference type="EMBL" id="CM023487">
    <property type="protein sequence ID" value="KAH6925380.1"/>
    <property type="molecule type" value="Genomic_DNA"/>
</dbReference>
<gene>
    <name evidence="1" type="ORF">HPB50_004507</name>
</gene>
<protein>
    <submittedName>
        <fullName evidence="1">Uncharacterized protein</fullName>
    </submittedName>
</protein>